<evidence type="ECO:0000313" key="2">
    <source>
        <dbReference type="Proteomes" id="UP000593561"/>
    </source>
</evidence>
<accession>A0A7J8RYE6</accession>
<dbReference type="Proteomes" id="UP000593561">
    <property type="component" value="Unassembled WGS sequence"/>
</dbReference>
<protein>
    <submittedName>
        <fullName evidence="1">Uncharacterized protein</fullName>
    </submittedName>
</protein>
<gene>
    <name evidence="1" type="ORF">Godav_027880</name>
</gene>
<sequence>MSLIVIFVNTPGQMKVSMVDQKVEKYE</sequence>
<comment type="caution">
    <text evidence="1">The sequence shown here is derived from an EMBL/GenBank/DDBJ whole genome shotgun (WGS) entry which is preliminary data.</text>
</comment>
<keyword evidence="2" id="KW-1185">Reference proteome</keyword>
<reference evidence="1 2" key="1">
    <citation type="journal article" date="2019" name="Genome Biol. Evol.">
        <title>Insights into the evolution of the New World diploid cottons (Gossypium, subgenus Houzingenia) based on genome sequencing.</title>
        <authorList>
            <person name="Grover C.E."/>
            <person name="Arick M.A. 2nd"/>
            <person name="Thrash A."/>
            <person name="Conover J.L."/>
            <person name="Sanders W.S."/>
            <person name="Peterson D.G."/>
            <person name="Frelichowski J.E."/>
            <person name="Scheffler J.A."/>
            <person name="Scheffler B.E."/>
            <person name="Wendel J.F."/>
        </authorList>
    </citation>
    <scope>NUCLEOTIDE SEQUENCE [LARGE SCALE GENOMIC DNA]</scope>
    <source>
        <strain evidence="1">27</strain>
        <tissue evidence="1">Leaf</tissue>
    </source>
</reference>
<name>A0A7J8RYE6_GOSDV</name>
<dbReference type="EMBL" id="JABFAC010000007">
    <property type="protein sequence ID" value="MBA0618560.1"/>
    <property type="molecule type" value="Genomic_DNA"/>
</dbReference>
<proteinExistence type="predicted"/>
<evidence type="ECO:0000313" key="1">
    <source>
        <dbReference type="EMBL" id="MBA0618560.1"/>
    </source>
</evidence>
<dbReference type="AlphaFoldDB" id="A0A7J8RYE6"/>
<feature type="non-terminal residue" evidence="1">
    <location>
        <position position="27"/>
    </location>
</feature>
<organism evidence="1 2">
    <name type="scientific">Gossypium davidsonii</name>
    <name type="common">Davidson's cotton</name>
    <name type="synonym">Gossypium klotzschianum subsp. davidsonii</name>
    <dbReference type="NCBI Taxonomy" id="34287"/>
    <lineage>
        <taxon>Eukaryota</taxon>
        <taxon>Viridiplantae</taxon>
        <taxon>Streptophyta</taxon>
        <taxon>Embryophyta</taxon>
        <taxon>Tracheophyta</taxon>
        <taxon>Spermatophyta</taxon>
        <taxon>Magnoliopsida</taxon>
        <taxon>eudicotyledons</taxon>
        <taxon>Gunneridae</taxon>
        <taxon>Pentapetalae</taxon>
        <taxon>rosids</taxon>
        <taxon>malvids</taxon>
        <taxon>Malvales</taxon>
        <taxon>Malvaceae</taxon>
        <taxon>Malvoideae</taxon>
        <taxon>Gossypium</taxon>
    </lineage>
</organism>